<dbReference type="PANTHER" id="PTHR43398:SF1">
    <property type="entry name" value="DOLICHOL-PHOSPHATE MANNOSYLTRANSFERASE SUBUNIT 1"/>
    <property type="match status" value="1"/>
</dbReference>
<evidence type="ECO:0000256" key="5">
    <source>
        <dbReference type="ARBA" id="ARBA00004922"/>
    </source>
</evidence>
<protein>
    <recommendedName>
        <fullName evidence="13">Dolichol-phosphate mannosyltransferase subunit 1</fullName>
        <ecNumber evidence="13">2.4.1.83</ecNumber>
    </recommendedName>
</protein>
<reference evidence="15" key="1">
    <citation type="submission" date="2014-09" db="EMBL/GenBank/DDBJ databases">
        <title>Draft genome sequence of an oleaginous Mucoromycotina fungus Mucor ambiguus NBRC6742.</title>
        <authorList>
            <person name="Takeda I."/>
            <person name="Yamane N."/>
            <person name="Morita T."/>
            <person name="Tamano K."/>
            <person name="Machida M."/>
            <person name="Baker S."/>
            <person name="Koike H."/>
        </authorList>
    </citation>
    <scope>NUCLEOTIDE SEQUENCE</scope>
    <source>
        <strain evidence="15">NBRC 6742</strain>
    </source>
</reference>
<dbReference type="OrthoDB" id="2603at2759"/>
<dbReference type="Proteomes" id="UP000053815">
    <property type="component" value="Unassembled WGS sequence"/>
</dbReference>
<dbReference type="FunFam" id="3.90.550.10:FF:000036">
    <property type="entry name" value="Dolichol-phosphate mannosyltransferase subunit 1"/>
    <property type="match status" value="1"/>
</dbReference>
<comment type="similarity">
    <text evidence="6 13">Belongs to the glycosyltransferase 2 family.</text>
</comment>
<dbReference type="Gene3D" id="3.90.550.10">
    <property type="entry name" value="Spore Coat Polysaccharide Biosynthesis Protein SpsA, Chain A"/>
    <property type="match status" value="1"/>
</dbReference>
<dbReference type="GO" id="GO:0006488">
    <property type="term" value="P:dolichol-linked oligosaccharide biosynthetic process"/>
    <property type="evidence" value="ECO:0007669"/>
    <property type="project" value="TreeGrafter"/>
</dbReference>
<dbReference type="GO" id="GO:0006066">
    <property type="term" value="P:alcohol metabolic process"/>
    <property type="evidence" value="ECO:0007669"/>
    <property type="project" value="UniProtKB-ARBA"/>
</dbReference>
<comment type="cofactor">
    <cofactor evidence="1">
        <name>Ca(2+)</name>
        <dbReference type="ChEBI" id="CHEBI:29108"/>
    </cofactor>
</comment>
<evidence type="ECO:0000256" key="12">
    <source>
        <dbReference type="ARBA" id="ARBA00023211"/>
    </source>
</evidence>
<comment type="cofactor">
    <cofactor evidence="2">
        <name>Mn(2+)</name>
        <dbReference type="ChEBI" id="CHEBI:29035"/>
    </cofactor>
</comment>
<dbReference type="InterPro" id="IPR001173">
    <property type="entry name" value="Glyco_trans_2-like"/>
</dbReference>
<comment type="function">
    <text evidence="13">Transfers mannose from GDP-mannose to dolichol monophosphate to form dolichol phosphate mannose (Dol-P-Man) which is the mannosyl donor in pathways leading to N-glycosylation, glycosyl phosphatidylinositol membrane anchoring, and O-mannosylation of proteins.</text>
</comment>
<evidence type="ECO:0000256" key="7">
    <source>
        <dbReference type="ARBA" id="ARBA00022676"/>
    </source>
</evidence>
<keyword evidence="8 13" id="KW-0808">Transferase</keyword>
<comment type="subunit">
    <text evidence="13">Component of the dolichol-phosphate mannose (DPM) synthase complex.</text>
</comment>
<keyword evidence="9" id="KW-0479">Metal-binding</keyword>
<comment type="cofactor">
    <cofactor evidence="3">
        <name>Mg(2+)</name>
        <dbReference type="ChEBI" id="CHEBI:18420"/>
    </cofactor>
</comment>
<evidence type="ECO:0000256" key="4">
    <source>
        <dbReference type="ARBA" id="ARBA00004240"/>
    </source>
</evidence>
<dbReference type="EC" id="2.4.1.83" evidence="13"/>
<dbReference type="SUPFAM" id="SSF53448">
    <property type="entry name" value="Nucleotide-diphospho-sugar transferases"/>
    <property type="match status" value="1"/>
</dbReference>
<evidence type="ECO:0000256" key="8">
    <source>
        <dbReference type="ARBA" id="ARBA00022679"/>
    </source>
</evidence>
<keyword evidence="16" id="KW-1185">Reference proteome</keyword>
<dbReference type="GO" id="GO:0004582">
    <property type="term" value="F:dolichyl-phosphate beta-D-mannosyltransferase activity"/>
    <property type="evidence" value="ECO:0007669"/>
    <property type="project" value="UniProtKB-UniRule"/>
</dbReference>
<keyword evidence="12" id="KW-0464">Manganese</keyword>
<evidence type="ECO:0000256" key="2">
    <source>
        <dbReference type="ARBA" id="ARBA00001936"/>
    </source>
</evidence>
<name>A0A0C9LY62_9FUNG</name>
<keyword evidence="7 13" id="KW-0328">Glycosyltransferase</keyword>
<dbReference type="GO" id="GO:0046872">
    <property type="term" value="F:metal ion binding"/>
    <property type="evidence" value="ECO:0007669"/>
    <property type="project" value="UniProtKB-KW"/>
</dbReference>
<dbReference type="GO" id="GO:0006720">
    <property type="term" value="P:isoprenoid metabolic process"/>
    <property type="evidence" value="ECO:0007669"/>
    <property type="project" value="UniProtKB-ARBA"/>
</dbReference>
<dbReference type="InterPro" id="IPR039528">
    <property type="entry name" value="DPM1-like"/>
</dbReference>
<evidence type="ECO:0000256" key="10">
    <source>
        <dbReference type="ARBA" id="ARBA00022824"/>
    </source>
</evidence>
<dbReference type="Pfam" id="PF00535">
    <property type="entry name" value="Glycos_transf_2"/>
    <property type="match status" value="1"/>
</dbReference>
<comment type="pathway">
    <text evidence="5 13">Protein modification; protein glycosylation.</text>
</comment>
<evidence type="ECO:0000256" key="9">
    <source>
        <dbReference type="ARBA" id="ARBA00022723"/>
    </source>
</evidence>
<accession>A0A0C9LY62</accession>
<dbReference type="UniPathway" id="UPA00378"/>
<evidence type="ECO:0000256" key="3">
    <source>
        <dbReference type="ARBA" id="ARBA00001946"/>
    </source>
</evidence>
<comment type="catalytic activity">
    <reaction evidence="13">
        <text>a di-trans,poly-cis-dolichyl phosphate + GDP-alpha-D-mannose = a di-trans,poly-cis-dolichyl beta-D-mannosyl phosphate + GDP</text>
        <dbReference type="Rhea" id="RHEA:21184"/>
        <dbReference type="Rhea" id="RHEA-COMP:19498"/>
        <dbReference type="Rhea" id="RHEA-COMP:19501"/>
        <dbReference type="ChEBI" id="CHEBI:57527"/>
        <dbReference type="ChEBI" id="CHEBI:57683"/>
        <dbReference type="ChEBI" id="CHEBI:58189"/>
        <dbReference type="ChEBI" id="CHEBI:58211"/>
    </reaction>
</comment>
<gene>
    <name evidence="15" type="ORF">MAM1_0389c10255</name>
</gene>
<evidence type="ECO:0000256" key="13">
    <source>
        <dbReference type="RuleBase" id="RU365083"/>
    </source>
</evidence>
<dbReference type="CDD" id="cd06442">
    <property type="entry name" value="DPM1_like"/>
    <property type="match status" value="1"/>
</dbReference>
<dbReference type="STRING" id="91626.A0A0C9LY62"/>
<proteinExistence type="inferred from homology"/>
<comment type="subcellular location">
    <subcellularLocation>
        <location evidence="4 13">Endoplasmic reticulum</location>
    </subcellularLocation>
</comment>
<dbReference type="PANTHER" id="PTHR43398">
    <property type="entry name" value="DOLICHOL-PHOSPHATE MANNOSYLTRANSFERASE SUBUNIT 1"/>
    <property type="match status" value="1"/>
</dbReference>
<evidence type="ECO:0000259" key="14">
    <source>
        <dbReference type="Pfam" id="PF00535"/>
    </source>
</evidence>
<evidence type="ECO:0000256" key="6">
    <source>
        <dbReference type="ARBA" id="ARBA00006739"/>
    </source>
</evidence>
<dbReference type="GO" id="GO:0005789">
    <property type="term" value="C:endoplasmic reticulum membrane"/>
    <property type="evidence" value="ECO:0007669"/>
    <property type="project" value="TreeGrafter"/>
</dbReference>
<keyword evidence="11" id="KW-0460">Magnesium</keyword>
<dbReference type="EMBL" id="DF836678">
    <property type="protein sequence ID" value="GAN10710.1"/>
    <property type="molecule type" value="Genomic_DNA"/>
</dbReference>
<dbReference type="GO" id="GO:0035269">
    <property type="term" value="P:protein O-linked glycosylation via mannose"/>
    <property type="evidence" value="ECO:0007669"/>
    <property type="project" value="TreeGrafter"/>
</dbReference>
<sequence length="259" mass="29578">MTIDTIDHAVLNVQDNHHNTMTQNKYTVILPTYNERENLPIITWLLAKTFKEHAIDWEIIIVDDNSPDGTQEVAKELQKIYGEDRIQLKPRAGKLGLGTAYVHGLQFATGTHIVIMDADFSHHPKFIPQMIKLQQEKNFDIVSGTRYKTGGGVYGWDLKRKLVSRGANFLATIMLRPNASDLTGSFRLYKKDVLYQLINATVAKGYVFQMEMIVRARQFNYSVGEVPITFVDRVYGESKMGMSEIVQYAQGVWRLFTTI</sequence>
<evidence type="ECO:0000313" key="15">
    <source>
        <dbReference type="EMBL" id="GAN10710.1"/>
    </source>
</evidence>
<dbReference type="GO" id="GO:0006506">
    <property type="term" value="P:GPI anchor biosynthetic process"/>
    <property type="evidence" value="ECO:0007669"/>
    <property type="project" value="TreeGrafter"/>
</dbReference>
<keyword evidence="10 13" id="KW-0256">Endoplasmic reticulum</keyword>
<evidence type="ECO:0000256" key="1">
    <source>
        <dbReference type="ARBA" id="ARBA00001913"/>
    </source>
</evidence>
<dbReference type="AlphaFoldDB" id="A0A0C9LY62"/>
<dbReference type="InterPro" id="IPR029044">
    <property type="entry name" value="Nucleotide-diphossugar_trans"/>
</dbReference>
<evidence type="ECO:0000313" key="16">
    <source>
        <dbReference type="Proteomes" id="UP000053815"/>
    </source>
</evidence>
<evidence type="ECO:0000256" key="11">
    <source>
        <dbReference type="ARBA" id="ARBA00022842"/>
    </source>
</evidence>
<feature type="domain" description="Glycosyltransferase 2-like" evidence="14">
    <location>
        <begin position="27"/>
        <end position="196"/>
    </location>
</feature>
<organism evidence="15">
    <name type="scientific">Mucor ambiguus</name>
    <dbReference type="NCBI Taxonomy" id="91626"/>
    <lineage>
        <taxon>Eukaryota</taxon>
        <taxon>Fungi</taxon>
        <taxon>Fungi incertae sedis</taxon>
        <taxon>Mucoromycota</taxon>
        <taxon>Mucoromycotina</taxon>
        <taxon>Mucoromycetes</taxon>
        <taxon>Mucorales</taxon>
        <taxon>Mucorineae</taxon>
        <taxon>Mucoraceae</taxon>
        <taxon>Mucor</taxon>
    </lineage>
</organism>